<feature type="compositionally biased region" description="Polar residues" evidence="3">
    <location>
        <begin position="197"/>
        <end position="215"/>
    </location>
</feature>
<dbReference type="GO" id="GO:0000981">
    <property type="term" value="F:DNA-binding transcription factor activity, RNA polymerase II-specific"/>
    <property type="evidence" value="ECO:0007669"/>
    <property type="project" value="InterPro"/>
</dbReference>
<dbReference type="STRING" id="5486.A0A367YPD9"/>
<dbReference type="InterPro" id="IPR036864">
    <property type="entry name" value="Zn2-C6_fun-type_DNA-bd_sf"/>
</dbReference>
<dbReference type="Pfam" id="PF04082">
    <property type="entry name" value="Fungal_trans"/>
    <property type="match status" value="1"/>
</dbReference>
<keyword evidence="1" id="KW-0479">Metal-binding</keyword>
<dbReference type="InterPro" id="IPR001138">
    <property type="entry name" value="Zn2Cys6_DnaBD"/>
</dbReference>
<dbReference type="GO" id="GO:0008270">
    <property type="term" value="F:zinc ion binding"/>
    <property type="evidence" value="ECO:0007669"/>
    <property type="project" value="InterPro"/>
</dbReference>
<dbReference type="PANTHER" id="PTHR47655">
    <property type="entry name" value="QUINIC ACID UTILIZATION ACTIVATOR"/>
    <property type="match status" value="1"/>
</dbReference>
<dbReference type="CDD" id="cd00067">
    <property type="entry name" value="GAL4"/>
    <property type="match status" value="1"/>
</dbReference>
<accession>A0A367YPD9</accession>
<feature type="compositionally biased region" description="Polar residues" evidence="3">
    <location>
        <begin position="844"/>
        <end position="858"/>
    </location>
</feature>
<feature type="region of interest" description="Disordered" evidence="3">
    <location>
        <begin position="195"/>
        <end position="237"/>
    </location>
</feature>
<feature type="region of interest" description="Disordered" evidence="3">
    <location>
        <begin position="13"/>
        <end position="36"/>
    </location>
</feature>
<name>A0A367YPD9_9ASCO</name>
<feature type="compositionally biased region" description="Polar residues" evidence="3">
    <location>
        <begin position="222"/>
        <end position="233"/>
    </location>
</feature>
<comment type="caution">
    <text evidence="5">The sequence shown here is derived from an EMBL/GenBank/DDBJ whole genome shotgun (WGS) entry which is preliminary data.</text>
</comment>
<dbReference type="InterPro" id="IPR007219">
    <property type="entry name" value="XnlR_reg_dom"/>
</dbReference>
<gene>
    <name evidence="5" type="primary">qutA_0</name>
    <name evidence="5" type="ORF">Cantr_02832</name>
</gene>
<dbReference type="SMART" id="SM00066">
    <property type="entry name" value="GAL4"/>
    <property type="match status" value="1"/>
</dbReference>
<feature type="compositionally biased region" description="Polar residues" evidence="3">
    <location>
        <begin position="883"/>
        <end position="895"/>
    </location>
</feature>
<dbReference type="PROSITE" id="PS00463">
    <property type="entry name" value="ZN2_CY6_FUNGAL_1"/>
    <property type="match status" value="1"/>
</dbReference>
<feature type="region of interest" description="Disordered" evidence="3">
    <location>
        <begin position="250"/>
        <end position="284"/>
    </location>
</feature>
<dbReference type="GO" id="GO:0003677">
    <property type="term" value="F:DNA binding"/>
    <property type="evidence" value="ECO:0007669"/>
    <property type="project" value="InterPro"/>
</dbReference>
<evidence type="ECO:0000313" key="6">
    <source>
        <dbReference type="Proteomes" id="UP000253472"/>
    </source>
</evidence>
<feature type="region of interest" description="Disordered" evidence="3">
    <location>
        <begin position="839"/>
        <end position="858"/>
    </location>
</feature>
<organism evidence="5 6">
    <name type="scientific">Candida viswanathii</name>
    <dbReference type="NCBI Taxonomy" id="5486"/>
    <lineage>
        <taxon>Eukaryota</taxon>
        <taxon>Fungi</taxon>
        <taxon>Dikarya</taxon>
        <taxon>Ascomycota</taxon>
        <taxon>Saccharomycotina</taxon>
        <taxon>Pichiomycetes</taxon>
        <taxon>Debaryomycetaceae</taxon>
        <taxon>Candida/Lodderomyces clade</taxon>
        <taxon>Candida</taxon>
    </lineage>
</organism>
<protein>
    <submittedName>
        <fullName evidence="5">Quinic acid utilization activator</fullName>
    </submittedName>
</protein>
<sequence>MSKNLLLVYSQPMQNSPLPASSSTSTSTTNSDQPLKRRRIKQACDYCRSKKAKCDGKAPSCTNCIASNEECIYSQPSKRRGLPTGYTHDLEKRVLLFKALLASLIQDDKLIESKIWNVLYNAGAFMDHLAELEIGWENHSVSLLFNKVFQDHNSVIHVSKTHKPNTTKTNVNNGLVQSETKLMAVATTATATTVTANSPDSSVSESIRLSPTSAFTPGPGTGVSNPPQPSLSAQPPIPAVLVPNSVSGVASTPASVPPVLNTGQTQTQTQAQTQALAAPQGPPLVQQQLQPTPPRPLGSIQPSPNSAFGSFMGSNNYPNTPSPAVSDPAFFFNYDVFQFISDEIECADDNNPENWEPVALQYHGLSSLISGFTNKVVQQYNSKINNVFKNPFRVGSIFNVSSFAINASMSQSVKFPSELFEFPTNIRELIDVYFQVPHCHMPMLDKVSFTRHVNYLLVLPERKRNAIDGNMLALVWAVLALGEFTMIGGDSKIAALYAKYSTMALENSFTTTIETIQAMIILGLTYYQLGQWDFSWVLISSGTRMAIDVRLMRNASDDDSNQKFQSSASLNNINRQRTWASVYMVNTLLCSRMGRSPVVRAHDWPVPQINSDGWEEWQSWECYYSSEVPKVESGKFLSMFNEVLKGISILNLAITSTIDTTVFEGDAIKFDDRQNSQSMSLELFNAKIESWKAQLPDHCRVEYYGNGLVPPPPVVSLHLLENLIWCILAVRLSSLKGNSAIKDKIIKFRDQKYTTAIRSIKSFINDRTWHILNHYFLFDYYVVMSFNFPDMMDFETELMKNAHISDMQGVLMKGAANSVPCRICWDLFTIMKSLGSHDMKDTPKNNITQDTPTAQESPMISNLLNEPISVKTDHSTDAKQPGTVPQSQQPESTNVLPGIIPHSAPNSKSWVNQLPPPTATTLTLPLPRIAQTQGNFPLDANLVPMQHPVHQPPMYHTHLPVIDHHQQQYYQYQQTQQMRQYPQQQQQHPINEPQMKQEFDTKSTPNGQLY</sequence>
<dbReference type="PROSITE" id="PS50048">
    <property type="entry name" value="ZN2_CY6_FUNGAL_2"/>
    <property type="match status" value="1"/>
</dbReference>
<dbReference type="PANTHER" id="PTHR47655:SF2">
    <property type="entry name" value="QUINIC ACID UTILIZATION ACTIVATOR"/>
    <property type="match status" value="1"/>
</dbReference>
<feature type="compositionally biased region" description="Low complexity" evidence="3">
    <location>
        <begin position="971"/>
        <end position="987"/>
    </location>
</feature>
<feature type="compositionally biased region" description="Low complexity" evidence="3">
    <location>
        <begin position="21"/>
        <end position="31"/>
    </location>
</feature>
<feature type="domain" description="Zn(2)-C6 fungal-type" evidence="4">
    <location>
        <begin position="43"/>
        <end position="73"/>
    </location>
</feature>
<feature type="compositionally biased region" description="Low complexity" evidence="3">
    <location>
        <begin position="262"/>
        <end position="284"/>
    </location>
</feature>
<dbReference type="Pfam" id="PF00172">
    <property type="entry name" value="Zn_clus"/>
    <property type="match status" value="1"/>
</dbReference>
<dbReference type="GO" id="GO:0006351">
    <property type="term" value="P:DNA-templated transcription"/>
    <property type="evidence" value="ECO:0007669"/>
    <property type="project" value="InterPro"/>
</dbReference>
<evidence type="ECO:0000256" key="3">
    <source>
        <dbReference type="SAM" id="MobiDB-lite"/>
    </source>
</evidence>
<dbReference type="GO" id="GO:0045944">
    <property type="term" value="P:positive regulation of transcription by RNA polymerase II"/>
    <property type="evidence" value="ECO:0007669"/>
    <property type="project" value="TreeGrafter"/>
</dbReference>
<dbReference type="EMBL" id="QLNQ01000001">
    <property type="protein sequence ID" value="RCK66871.1"/>
    <property type="molecule type" value="Genomic_DNA"/>
</dbReference>
<evidence type="ECO:0000259" key="4">
    <source>
        <dbReference type="PROSITE" id="PS50048"/>
    </source>
</evidence>
<feature type="region of interest" description="Disordered" evidence="3">
    <location>
        <begin position="872"/>
        <end position="911"/>
    </location>
</feature>
<keyword evidence="6" id="KW-1185">Reference proteome</keyword>
<dbReference type="Gene3D" id="4.10.240.10">
    <property type="entry name" value="Zn(2)-C6 fungal-type DNA-binding domain"/>
    <property type="match status" value="1"/>
</dbReference>
<evidence type="ECO:0000256" key="1">
    <source>
        <dbReference type="ARBA" id="ARBA00022723"/>
    </source>
</evidence>
<evidence type="ECO:0000256" key="2">
    <source>
        <dbReference type="ARBA" id="ARBA00023242"/>
    </source>
</evidence>
<dbReference type="SMART" id="SM00906">
    <property type="entry name" value="Fungal_trans"/>
    <property type="match status" value="1"/>
</dbReference>
<dbReference type="Proteomes" id="UP000253472">
    <property type="component" value="Unassembled WGS sequence"/>
</dbReference>
<proteinExistence type="predicted"/>
<feature type="region of interest" description="Disordered" evidence="3">
    <location>
        <begin position="971"/>
        <end position="1010"/>
    </location>
</feature>
<dbReference type="AlphaFoldDB" id="A0A367YPD9"/>
<dbReference type="OrthoDB" id="2534600at2759"/>
<dbReference type="CDD" id="cd12148">
    <property type="entry name" value="fungal_TF_MHR"/>
    <property type="match status" value="1"/>
</dbReference>
<dbReference type="InterPro" id="IPR052783">
    <property type="entry name" value="Metabolic/Drug-Res_Regulator"/>
</dbReference>
<dbReference type="SUPFAM" id="SSF57701">
    <property type="entry name" value="Zn2/Cys6 DNA-binding domain"/>
    <property type="match status" value="1"/>
</dbReference>
<evidence type="ECO:0000313" key="5">
    <source>
        <dbReference type="EMBL" id="RCK66871.1"/>
    </source>
</evidence>
<reference evidence="5 6" key="1">
    <citation type="submission" date="2018-06" db="EMBL/GenBank/DDBJ databases">
        <title>Whole genome sequencing of Candida tropicalis (genome annotated by CSBL at Korea University).</title>
        <authorList>
            <person name="Ahn J."/>
        </authorList>
    </citation>
    <scope>NUCLEOTIDE SEQUENCE [LARGE SCALE GENOMIC DNA]</scope>
    <source>
        <strain evidence="5 6">ATCC 20962</strain>
    </source>
</reference>
<keyword evidence="2" id="KW-0539">Nucleus</keyword>